<dbReference type="InterPro" id="IPR001789">
    <property type="entry name" value="Sig_transdc_resp-reg_receiver"/>
</dbReference>
<dbReference type="SUPFAM" id="SSF52091">
    <property type="entry name" value="SpoIIaa-like"/>
    <property type="match status" value="1"/>
</dbReference>
<dbReference type="InterPro" id="IPR029016">
    <property type="entry name" value="GAF-like_dom_sf"/>
</dbReference>
<keyword evidence="1 4" id="KW-0597">Phosphoprotein</keyword>
<keyword evidence="9" id="KW-1185">Reference proteome</keyword>
<organism evidence="8 9">
    <name type="scientific">Sorangium atrum</name>
    <dbReference type="NCBI Taxonomy" id="2995308"/>
    <lineage>
        <taxon>Bacteria</taxon>
        <taxon>Pseudomonadati</taxon>
        <taxon>Myxococcota</taxon>
        <taxon>Polyangia</taxon>
        <taxon>Polyangiales</taxon>
        <taxon>Polyangiaceae</taxon>
        <taxon>Sorangium</taxon>
    </lineage>
</organism>
<sequence>MTNVSDTGTVLIVDDEPRNLRLLRDNLSGWGFEIAAATNGLRAIQLAKEVAPDLILLDVKMEGIDGFETCRRLKADPVTSDIPVIFMTASTEMNADKVKGLNLGAVEFLLKPFQSEELLARVRVQTKLRQLMKSLAAQVEERVAAEAALQKLTHELERRVAARTAELERALEELTQAQAQMATVIGAAQTVAGEVVLDRVLDRLLRITLEHAGAERCVLVLAREGGLFVEASITRDRPDAVRLGLATPVEADAQLAVTVVQGVARTKESVFIQDTRGEPGLAGDRYLGARGPRSILCMAMMHQGELTGVLYVEREAVPHPYTPTQLETLRLLASQAAVAVKVALLYAALRRSNEQLETEVARQTEELRRTNERLTLELTERERAELARAALQEEIIRVQKERLAELSTPLIPITERIMVMPLIGTIDASRAQQALEAALNAVHGNRTDVVIIDVTGVTIIDSAVATTLMATAAALRLLGATTVITGLRPELAQTLVSLEIDLSTVVTRGTLRSGIDYALRQVR</sequence>
<dbReference type="PROSITE" id="PS50110">
    <property type="entry name" value="RESPONSE_REGULATORY"/>
    <property type="match status" value="1"/>
</dbReference>
<keyword evidence="3" id="KW-0418">Kinase</keyword>
<dbReference type="CDD" id="cd19920">
    <property type="entry name" value="REC_PA4781-like"/>
    <property type="match status" value="1"/>
</dbReference>
<evidence type="ECO:0000256" key="2">
    <source>
        <dbReference type="ARBA" id="ARBA00022679"/>
    </source>
</evidence>
<dbReference type="Gene3D" id="3.30.750.24">
    <property type="entry name" value="STAS domain"/>
    <property type="match status" value="1"/>
</dbReference>
<dbReference type="Pfam" id="PF00072">
    <property type="entry name" value="Response_reg"/>
    <property type="match status" value="1"/>
</dbReference>
<protein>
    <submittedName>
        <fullName evidence="8">Response regulator</fullName>
    </submittedName>
</protein>
<comment type="caution">
    <text evidence="8">The sequence shown here is derived from an EMBL/GenBank/DDBJ whole genome shotgun (WGS) entry which is preliminary data.</text>
</comment>
<dbReference type="PANTHER" id="PTHR33745">
    <property type="entry name" value="RSBT ANTAGONIST PROTEIN RSBS-RELATED"/>
    <property type="match status" value="1"/>
</dbReference>
<reference evidence="8 9" key="1">
    <citation type="submission" date="2023-01" db="EMBL/GenBank/DDBJ databases">
        <title>Minimal conservation of predation-associated metabolite biosynthetic gene clusters underscores biosynthetic potential of Myxococcota including descriptions for ten novel species: Archangium lansinium sp. nov., Myxococcus landrumus sp. nov., Nannocystis bai.</title>
        <authorList>
            <person name="Ahearne A."/>
            <person name="Stevens C."/>
            <person name="Dowd S."/>
        </authorList>
    </citation>
    <scope>NUCLEOTIDE SEQUENCE [LARGE SCALE GENOMIC DNA]</scope>
    <source>
        <strain evidence="8 9">WIWO2</strain>
    </source>
</reference>
<feature type="coiled-coil region" evidence="5">
    <location>
        <begin position="346"/>
        <end position="401"/>
    </location>
</feature>
<evidence type="ECO:0000259" key="6">
    <source>
        <dbReference type="PROSITE" id="PS50110"/>
    </source>
</evidence>
<dbReference type="Proteomes" id="UP001217485">
    <property type="component" value="Unassembled WGS sequence"/>
</dbReference>
<feature type="domain" description="STAS" evidence="7">
    <location>
        <begin position="407"/>
        <end position="522"/>
    </location>
</feature>
<dbReference type="SMART" id="SM00448">
    <property type="entry name" value="REC"/>
    <property type="match status" value="1"/>
</dbReference>
<keyword evidence="5" id="KW-0175">Coiled coil</keyword>
<dbReference type="SUPFAM" id="SSF55781">
    <property type="entry name" value="GAF domain-like"/>
    <property type="match status" value="1"/>
</dbReference>
<proteinExistence type="predicted"/>
<evidence type="ECO:0000313" key="8">
    <source>
        <dbReference type="EMBL" id="MDC0677781.1"/>
    </source>
</evidence>
<evidence type="ECO:0000256" key="4">
    <source>
        <dbReference type="PROSITE-ProRule" id="PRU00169"/>
    </source>
</evidence>
<evidence type="ECO:0000256" key="1">
    <source>
        <dbReference type="ARBA" id="ARBA00022553"/>
    </source>
</evidence>
<evidence type="ECO:0000313" key="9">
    <source>
        <dbReference type="Proteomes" id="UP001217485"/>
    </source>
</evidence>
<dbReference type="Gene3D" id="3.30.450.40">
    <property type="match status" value="1"/>
</dbReference>
<dbReference type="InterPro" id="IPR051932">
    <property type="entry name" value="Bact_StressResp_Reg"/>
</dbReference>
<dbReference type="Pfam" id="PF01590">
    <property type="entry name" value="GAF"/>
    <property type="match status" value="1"/>
</dbReference>
<evidence type="ECO:0000256" key="3">
    <source>
        <dbReference type="ARBA" id="ARBA00022777"/>
    </source>
</evidence>
<keyword evidence="2" id="KW-0808">Transferase</keyword>
<dbReference type="EMBL" id="JAQNDK010000001">
    <property type="protein sequence ID" value="MDC0677781.1"/>
    <property type="molecule type" value="Genomic_DNA"/>
</dbReference>
<feature type="modified residue" description="4-aspartylphosphate" evidence="4">
    <location>
        <position position="58"/>
    </location>
</feature>
<dbReference type="Pfam" id="PF01740">
    <property type="entry name" value="STAS"/>
    <property type="match status" value="1"/>
</dbReference>
<evidence type="ECO:0000259" key="7">
    <source>
        <dbReference type="PROSITE" id="PS50801"/>
    </source>
</evidence>
<dbReference type="InterPro" id="IPR011006">
    <property type="entry name" value="CheY-like_superfamily"/>
</dbReference>
<dbReference type="InterPro" id="IPR002645">
    <property type="entry name" value="STAS_dom"/>
</dbReference>
<dbReference type="PROSITE" id="PS50801">
    <property type="entry name" value="STAS"/>
    <property type="match status" value="1"/>
</dbReference>
<dbReference type="CDD" id="cd07041">
    <property type="entry name" value="STAS_RsbR_RsbS_like"/>
    <property type="match status" value="1"/>
</dbReference>
<dbReference type="SMART" id="SM00065">
    <property type="entry name" value="GAF"/>
    <property type="match status" value="1"/>
</dbReference>
<dbReference type="SUPFAM" id="SSF52172">
    <property type="entry name" value="CheY-like"/>
    <property type="match status" value="1"/>
</dbReference>
<dbReference type="RefSeq" id="WP_272094533.1">
    <property type="nucleotide sequence ID" value="NZ_JAQNDK010000001.1"/>
</dbReference>
<feature type="coiled-coil region" evidence="5">
    <location>
        <begin position="135"/>
        <end position="187"/>
    </location>
</feature>
<dbReference type="Gene3D" id="3.40.50.2300">
    <property type="match status" value="1"/>
</dbReference>
<dbReference type="PANTHER" id="PTHR33745:SF3">
    <property type="entry name" value="RSBT CO-ANTAGONIST PROTEIN RSBRC"/>
    <property type="match status" value="1"/>
</dbReference>
<dbReference type="InterPro" id="IPR036513">
    <property type="entry name" value="STAS_dom_sf"/>
</dbReference>
<accession>A0ABT5BXV4</accession>
<dbReference type="InterPro" id="IPR003018">
    <property type="entry name" value="GAF"/>
</dbReference>
<feature type="domain" description="Response regulatory" evidence="6">
    <location>
        <begin position="9"/>
        <end position="126"/>
    </location>
</feature>
<gene>
    <name evidence="8" type="ORF">POL72_08495</name>
</gene>
<name>A0ABT5BXV4_9BACT</name>
<evidence type="ECO:0000256" key="5">
    <source>
        <dbReference type="SAM" id="Coils"/>
    </source>
</evidence>